<organism evidence="2 3">
    <name type="scientific">Varroa destructor</name>
    <name type="common">Honeybee mite</name>
    <dbReference type="NCBI Taxonomy" id="109461"/>
    <lineage>
        <taxon>Eukaryota</taxon>
        <taxon>Metazoa</taxon>
        <taxon>Ecdysozoa</taxon>
        <taxon>Arthropoda</taxon>
        <taxon>Chelicerata</taxon>
        <taxon>Arachnida</taxon>
        <taxon>Acari</taxon>
        <taxon>Parasitiformes</taxon>
        <taxon>Mesostigmata</taxon>
        <taxon>Gamasina</taxon>
        <taxon>Dermanyssoidea</taxon>
        <taxon>Varroidae</taxon>
        <taxon>Varroa</taxon>
    </lineage>
</organism>
<keyword evidence="1" id="KW-0732">Signal</keyword>
<name>A0A7M7KUH2_VARDE</name>
<dbReference type="Proteomes" id="UP000594260">
    <property type="component" value="Unplaced"/>
</dbReference>
<dbReference type="EnsemblMetazoa" id="XM_022810311">
    <property type="protein sequence ID" value="XP_022666046"/>
    <property type="gene ID" value="LOC111252426"/>
</dbReference>
<proteinExistence type="predicted"/>
<dbReference type="AlphaFoldDB" id="A0A7M7KUH2"/>
<evidence type="ECO:0000256" key="1">
    <source>
        <dbReference type="SAM" id="SignalP"/>
    </source>
</evidence>
<evidence type="ECO:0000313" key="3">
    <source>
        <dbReference type="Proteomes" id="UP000594260"/>
    </source>
</evidence>
<dbReference type="InParanoid" id="A0A7M7KUH2"/>
<reference evidence="2" key="1">
    <citation type="submission" date="2021-01" db="UniProtKB">
        <authorList>
            <consortium name="EnsemblMetazoa"/>
        </authorList>
    </citation>
    <scope>IDENTIFICATION</scope>
</reference>
<feature type="chain" id="PRO_5029820902" evidence="1">
    <location>
        <begin position="17"/>
        <end position="149"/>
    </location>
</feature>
<accession>A0A7M7KUH2</accession>
<evidence type="ECO:0000313" key="2">
    <source>
        <dbReference type="EnsemblMetazoa" id="XP_022666046"/>
    </source>
</evidence>
<protein>
    <submittedName>
        <fullName evidence="2">Uncharacterized protein</fullName>
    </submittedName>
</protein>
<dbReference type="RefSeq" id="XP_022666046.1">
    <property type="nucleotide sequence ID" value="XM_022810311.1"/>
</dbReference>
<keyword evidence="3" id="KW-1185">Reference proteome</keyword>
<sequence>MRVIILVLSIISTASGDEECKKRPDDAVMKEAQPIAERIMKKCMHLLDKYPVPINVIGEALRIICDDYAKCHDSLESLAGDQNKYRQEIIKCTQPHLINFCKSRPEIQHDPEKLANDISDCILEHIPLDKSLGIATGVWVMRILGVPTE</sequence>
<feature type="signal peptide" evidence="1">
    <location>
        <begin position="1"/>
        <end position="16"/>
    </location>
</feature>
<dbReference type="GeneID" id="111252426"/>
<dbReference type="OrthoDB" id="6478044at2759"/>
<dbReference type="OMA" id="IMGAHET"/>
<dbReference type="KEGG" id="vde:111252426"/>